<dbReference type="GO" id="GO:1901678">
    <property type="term" value="P:iron coordination entity transport"/>
    <property type="evidence" value="ECO:0007669"/>
    <property type="project" value="UniProtKB-ARBA"/>
</dbReference>
<dbReference type="InterPro" id="IPR051313">
    <property type="entry name" value="Bact_iron-sidero_bind"/>
</dbReference>
<dbReference type="AlphaFoldDB" id="A0A5C6SBU6"/>
<dbReference type="Proteomes" id="UP000321562">
    <property type="component" value="Unassembled WGS sequence"/>
</dbReference>
<keyword evidence="3" id="KW-0813">Transport</keyword>
<evidence type="ECO:0000256" key="4">
    <source>
        <dbReference type="ARBA" id="ARBA00022496"/>
    </source>
</evidence>
<evidence type="ECO:0000256" key="2">
    <source>
        <dbReference type="ARBA" id="ARBA00008814"/>
    </source>
</evidence>
<feature type="signal peptide" evidence="6">
    <location>
        <begin position="1"/>
        <end position="28"/>
    </location>
</feature>
<feature type="domain" description="Fe/B12 periplasmic-binding" evidence="7">
    <location>
        <begin position="46"/>
        <end position="306"/>
    </location>
</feature>
<evidence type="ECO:0000256" key="1">
    <source>
        <dbReference type="ARBA" id="ARBA00004196"/>
    </source>
</evidence>
<name>A0A5C6SBU6_9RHOB</name>
<dbReference type="PANTHER" id="PTHR30532:SF21">
    <property type="entry name" value="SIDEROPHORE-BINDING LIPOPROTEIN YFIY-RELATED"/>
    <property type="match status" value="1"/>
</dbReference>
<accession>A0A5C6SBU6</accession>
<evidence type="ECO:0000313" key="9">
    <source>
        <dbReference type="Proteomes" id="UP000321562"/>
    </source>
</evidence>
<keyword evidence="9" id="KW-1185">Reference proteome</keyword>
<dbReference type="Pfam" id="PF01497">
    <property type="entry name" value="Peripla_BP_2"/>
    <property type="match status" value="1"/>
</dbReference>
<comment type="subcellular location">
    <subcellularLocation>
        <location evidence="1">Cell envelope</location>
    </subcellularLocation>
</comment>
<dbReference type="SUPFAM" id="SSF53807">
    <property type="entry name" value="Helical backbone' metal receptor"/>
    <property type="match status" value="1"/>
</dbReference>
<evidence type="ECO:0000256" key="5">
    <source>
        <dbReference type="ARBA" id="ARBA00022729"/>
    </source>
</evidence>
<proteinExistence type="inferred from homology"/>
<keyword evidence="5 6" id="KW-0732">Signal</keyword>
<sequence>MNPMRRRFISLALGAGLALGLAAHPVLAREITHSMGMTEVPDAPEKVVILTNEGTEALLALGVTPIGAANSFVGDPWWPHITEAMKDVTPLGTESAINLEMLAALQPDLIIGNKMRHEEIYPQLSAIAPTVLSERLRGDWKENFRLYAETLGLSEKGEEVIAAYEAKVAGLREKLGDKTQEKVSVIRFTPGQIRIYQLDSFSGVVLKELGFHRPPNQDVEEFAIRTGKESIPDMDGDRIFYFTYDTGNGDGVALKDEALSDPLWQSLSAVKAGRVHEVDDGIWNTAGGVIAAGLMLDDIARIYGVE</sequence>
<dbReference type="InterPro" id="IPR002491">
    <property type="entry name" value="ABC_transptr_periplasmic_BD"/>
</dbReference>
<comment type="caution">
    <text evidence="8">The sequence shown here is derived from an EMBL/GenBank/DDBJ whole genome shotgun (WGS) entry which is preliminary data.</text>
</comment>
<dbReference type="EMBL" id="VOPL01000001">
    <property type="protein sequence ID" value="TXB71293.1"/>
    <property type="molecule type" value="Genomic_DNA"/>
</dbReference>
<dbReference type="CDD" id="cd01146">
    <property type="entry name" value="FhuD"/>
    <property type="match status" value="1"/>
</dbReference>
<keyword evidence="4" id="KW-0408">Iron</keyword>
<evidence type="ECO:0000313" key="8">
    <source>
        <dbReference type="EMBL" id="TXB71293.1"/>
    </source>
</evidence>
<feature type="chain" id="PRO_5022847802" evidence="6">
    <location>
        <begin position="29"/>
        <end position="306"/>
    </location>
</feature>
<dbReference type="Gene3D" id="3.40.50.1980">
    <property type="entry name" value="Nitrogenase molybdenum iron protein domain"/>
    <property type="match status" value="2"/>
</dbReference>
<dbReference type="PROSITE" id="PS51318">
    <property type="entry name" value="TAT"/>
    <property type="match status" value="1"/>
</dbReference>
<dbReference type="GO" id="GO:0030288">
    <property type="term" value="C:outer membrane-bounded periplasmic space"/>
    <property type="evidence" value="ECO:0007669"/>
    <property type="project" value="TreeGrafter"/>
</dbReference>
<keyword evidence="4" id="KW-0410">Iron transport</keyword>
<keyword evidence="4" id="KW-0406">Ion transport</keyword>
<evidence type="ECO:0000256" key="6">
    <source>
        <dbReference type="SAM" id="SignalP"/>
    </source>
</evidence>
<dbReference type="OrthoDB" id="8370650at2"/>
<reference evidence="8 9" key="1">
    <citation type="submission" date="2019-08" db="EMBL/GenBank/DDBJ databases">
        <authorList>
            <person name="Ye J."/>
        </authorList>
    </citation>
    <scope>NUCLEOTIDE SEQUENCE [LARGE SCALE GENOMIC DNA]</scope>
    <source>
        <strain evidence="8 9">TK008</strain>
    </source>
</reference>
<dbReference type="PROSITE" id="PS50983">
    <property type="entry name" value="FE_B12_PBP"/>
    <property type="match status" value="1"/>
</dbReference>
<gene>
    <name evidence="8" type="ORF">FQV27_00250</name>
</gene>
<protein>
    <submittedName>
        <fullName evidence="8">Iron-siderophore ABC transporter substrate-binding protein</fullName>
    </submittedName>
</protein>
<evidence type="ECO:0000256" key="3">
    <source>
        <dbReference type="ARBA" id="ARBA00022448"/>
    </source>
</evidence>
<organism evidence="8 9">
    <name type="scientific">Paracoccus aurantiacus</name>
    <dbReference type="NCBI Taxonomy" id="2599412"/>
    <lineage>
        <taxon>Bacteria</taxon>
        <taxon>Pseudomonadati</taxon>
        <taxon>Pseudomonadota</taxon>
        <taxon>Alphaproteobacteria</taxon>
        <taxon>Rhodobacterales</taxon>
        <taxon>Paracoccaceae</taxon>
        <taxon>Paracoccus</taxon>
    </lineage>
</organism>
<dbReference type="PANTHER" id="PTHR30532">
    <property type="entry name" value="IRON III DICITRATE-BINDING PERIPLASMIC PROTEIN"/>
    <property type="match status" value="1"/>
</dbReference>
<comment type="similarity">
    <text evidence="2">Belongs to the bacterial solute-binding protein 8 family.</text>
</comment>
<evidence type="ECO:0000259" key="7">
    <source>
        <dbReference type="PROSITE" id="PS50983"/>
    </source>
</evidence>
<dbReference type="InterPro" id="IPR006311">
    <property type="entry name" value="TAT_signal"/>
</dbReference>